<sequence>MAKSKKERKKDATAASAAPVTLPEKDDGAGVVGSVPPPAGASYDPWAGAGNNTPDVPTPQAIPAPGIAGWSVPPTPSMPTGAPSPVMMSRPVSNASKQGAWQSWGQESRSSKAGGWGSAGGAGAQTAGGWTAAYSGDGWNHYDDEEEESSDEEEYPTGYVPHSHNVLGGGGHQPLSRGHQTAPANAWMSWGKTPVDAPPQLPPSHTRAPMTPQQRSQTLNALLSQPASPGIRPPQQSGRHSSAFTQAKSAPPPPQPAADKKAKRQTGFFGGWGKSSKKPEPPAPAPVGGGWGDAGTAWGSDAGGWGAGDTGGGGWGDAWGTGNGKSAQGNGGGGGWDEWGASGADNSWPTNTIWEEDEEEDITGTPRKVHFTPSTPGSSAGYGGDAGHDFTSRTLAYASSPRGSLSDRANKRFVESNGAALMPVQRALFGRSRPAKDRIHWGFPPGKNVKVATIINMVHHLSHSIADFGISKFLAAGERGALFINATYRHPGHPDEPAFDWLTFPQLQQTLDFTLQDSVAFSDPAKVVVVFVFLSSESGNSVAMWRVKLKVPPDVLAVRGQAIEELKAALPAREKYVIFLEPGEGPPARAWRNSSGSQQQQPPRPTRRLSKKGSLKGKNKREGIVVPTEGLIPQPQPKKKKKWYHMFKIRWS</sequence>
<dbReference type="eggNOG" id="ENOG502SND5">
    <property type="taxonomic scope" value="Eukaryota"/>
</dbReference>
<protein>
    <recommendedName>
        <fullName evidence="2">CcmS related domain-containing protein</fullName>
    </recommendedName>
</protein>
<reference evidence="3 4" key="1">
    <citation type="journal article" date="2010" name="Nat. Biotechnol.">
        <title>Genome sequence of the model mushroom Schizophyllum commune.</title>
        <authorList>
            <person name="Ohm R.A."/>
            <person name="de Jong J.F."/>
            <person name="Lugones L.G."/>
            <person name="Aerts A."/>
            <person name="Kothe E."/>
            <person name="Stajich J.E."/>
            <person name="de Vries R.P."/>
            <person name="Record E."/>
            <person name="Levasseur A."/>
            <person name="Baker S.E."/>
            <person name="Bartholomew K.A."/>
            <person name="Coutinho P.M."/>
            <person name="Erdmann S."/>
            <person name="Fowler T.J."/>
            <person name="Gathman A.C."/>
            <person name="Lombard V."/>
            <person name="Henrissat B."/>
            <person name="Knabe N."/>
            <person name="Kuees U."/>
            <person name="Lilly W.W."/>
            <person name="Lindquist E."/>
            <person name="Lucas S."/>
            <person name="Magnuson J.K."/>
            <person name="Piumi F."/>
            <person name="Raudaskoski M."/>
            <person name="Salamov A."/>
            <person name="Schmutz J."/>
            <person name="Schwarze F.W.M.R."/>
            <person name="vanKuyk P.A."/>
            <person name="Horton J.S."/>
            <person name="Grigoriev I.V."/>
            <person name="Woesten H.A.B."/>
        </authorList>
    </citation>
    <scope>NUCLEOTIDE SEQUENCE [LARGE SCALE GENOMIC DNA]</scope>
    <source>
        <strain evidence="4">H4-8 / FGSC 9210</strain>
    </source>
</reference>
<evidence type="ECO:0000313" key="3">
    <source>
        <dbReference type="EMBL" id="EFJ01926.1"/>
    </source>
</evidence>
<feature type="domain" description="CcmS related" evidence="2">
    <location>
        <begin position="423"/>
        <end position="553"/>
    </location>
</feature>
<dbReference type="OMA" id="WANWANE"/>
<accession>D8PKC9</accession>
<feature type="region of interest" description="Disordered" evidence="1">
    <location>
        <begin position="587"/>
        <end position="637"/>
    </location>
</feature>
<dbReference type="VEuPathDB" id="FungiDB:SCHCODRAFT_02623742"/>
<dbReference type="KEGG" id="scm:SCHCO_02623742"/>
<dbReference type="Pfam" id="PF26617">
    <property type="entry name" value="CcmS-like"/>
    <property type="match status" value="1"/>
</dbReference>
<feature type="compositionally biased region" description="Polar residues" evidence="1">
    <location>
        <begin position="91"/>
        <end position="108"/>
    </location>
</feature>
<organism evidence="4">
    <name type="scientific">Schizophyllum commune (strain H4-8 / FGSC 9210)</name>
    <name type="common">Split gill fungus</name>
    <dbReference type="NCBI Taxonomy" id="578458"/>
    <lineage>
        <taxon>Eukaryota</taxon>
        <taxon>Fungi</taxon>
        <taxon>Dikarya</taxon>
        <taxon>Basidiomycota</taxon>
        <taxon>Agaricomycotina</taxon>
        <taxon>Agaricomycetes</taxon>
        <taxon>Agaricomycetidae</taxon>
        <taxon>Agaricales</taxon>
        <taxon>Schizophyllaceae</taxon>
        <taxon>Schizophyllum</taxon>
    </lineage>
</organism>
<dbReference type="STRING" id="578458.D8PKC9"/>
<feature type="compositionally biased region" description="Basic residues" evidence="1">
    <location>
        <begin position="605"/>
        <end position="619"/>
    </location>
</feature>
<feature type="region of interest" description="Disordered" evidence="1">
    <location>
        <begin position="363"/>
        <end position="382"/>
    </location>
</feature>
<feature type="compositionally biased region" description="Polar residues" evidence="1">
    <location>
        <begin position="211"/>
        <end position="227"/>
    </location>
</feature>
<dbReference type="GeneID" id="9588537"/>
<dbReference type="OrthoDB" id="3171339at2759"/>
<proteinExistence type="predicted"/>
<dbReference type="AlphaFoldDB" id="D8PKC9"/>
<feature type="non-terminal residue" evidence="3">
    <location>
        <position position="652"/>
    </location>
</feature>
<dbReference type="RefSeq" id="XP_003036828.1">
    <property type="nucleotide sequence ID" value="XM_003036782.1"/>
</dbReference>
<feature type="region of interest" description="Disordered" evidence="1">
    <location>
        <begin position="1"/>
        <end position="347"/>
    </location>
</feature>
<keyword evidence="4" id="KW-1185">Reference proteome</keyword>
<feature type="compositionally biased region" description="Gly residues" evidence="1">
    <location>
        <begin position="301"/>
        <end position="337"/>
    </location>
</feature>
<dbReference type="EMBL" id="GL377302">
    <property type="protein sequence ID" value="EFJ01926.1"/>
    <property type="molecule type" value="Genomic_DNA"/>
</dbReference>
<feature type="compositionally biased region" description="Low complexity" evidence="1">
    <location>
        <begin position="124"/>
        <end position="133"/>
    </location>
</feature>
<dbReference type="Proteomes" id="UP000007431">
    <property type="component" value="Unassembled WGS sequence"/>
</dbReference>
<evidence type="ECO:0000256" key="1">
    <source>
        <dbReference type="SAM" id="MobiDB-lite"/>
    </source>
</evidence>
<feature type="compositionally biased region" description="Gly residues" evidence="1">
    <location>
        <begin position="114"/>
        <end position="123"/>
    </location>
</feature>
<name>D8PKC9_SCHCM</name>
<feature type="compositionally biased region" description="Polar residues" evidence="1">
    <location>
        <begin position="234"/>
        <end position="246"/>
    </location>
</feature>
<feature type="compositionally biased region" description="Low complexity" evidence="1">
    <location>
        <begin position="592"/>
        <end position="601"/>
    </location>
</feature>
<dbReference type="InterPro" id="IPR058258">
    <property type="entry name" value="CcmS-like"/>
</dbReference>
<feature type="compositionally biased region" description="Acidic residues" evidence="1">
    <location>
        <begin position="143"/>
        <end position="155"/>
    </location>
</feature>
<evidence type="ECO:0000313" key="4">
    <source>
        <dbReference type="Proteomes" id="UP000007431"/>
    </source>
</evidence>
<dbReference type="InParanoid" id="D8PKC9"/>
<dbReference type="HOGENOM" id="CLU_420441_0_0_1"/>
<evidence type="ECO:0000259" key="2">
    <source>
        <dbReference type="Pfam" id="PF26617"/>
    </source>
</evidence>
<gene>
    <name evidence="3" type="ORF">SCHCODRAFT_103114</name>
</gene>